<dbReference type="PROSITE" id="PS00134">
    <property type="entry name" value="TRYPSIN_HIS"/>
    <property type="match status" value="1"/>
</dbReference>
<dbReference type="Proteomes" id="UP000000851">
    <property type="component" value="Chromosome"/>
</dbReference>
<dbReference type="InterPro" id="IPR050966">
    <property type="entry name" value="Glutamyl_endopeptidase"/>
</dbReference>
<dbReference type="SUPFAM" id="SSF50494">
    <property type="entry name" value="Trypsin-like serine proteases"/>
    <property type="match status" value="1"/>
</dbReference>
<evidence type="ECO:0008006" key="5">
    <source>
        <dbReference type="Google" id="ProtNLM"/>
    </source>
</evidence>
<name>C7QAX1_CATAD</name>
<dbReference type="GO" id="GO:0004252">
    <property type="term" value="F:serine-type endopeptidase activity"/>
    <property type="evidence" value="ECO:0007669"/>
    <property type="project" value="InterPro"/>
</dbReference>
<dbReference type="InterPro" id="IPR018114">
    <property type="entry name" value="TRYPSIN_HIS"/>
</dbReference>
<dbReference type="PANTHER" id="PTHR15462">
    <property type="entry name" value="SERINE PROTEASE"/>
    <property type="match status" value="1"/>
</dbReference>
<dbReference type="InterPro" id="IPR009003">
    <property type="entry name" value="Peptidase_S1_PA"/>
</dbReference>
<dbReference type="Gene3D" id="2.40.10.10">
    <property type="entry name" value="Trypsin-like serine proteases"/>
    <property type="match status" value="2"/>
</dbReference>
<dbReference type="Pfam" id="PF13365">
    <property type="entry name" value="Trypsin_2"/>
    <property type="match status" value="1"/>
</dbReference>
<evidence type="ECO:0000313" key="4">
    <source>
        <dbReference type="Proteomes" id="UP000000851"/>
    </source>
</evidence>
<dbReference type="InterPro" id="IPR043504">
    <property type="entry name" value="Peptidase_S1_PA_chymotrypsin"/>
</dbReference>
<evidence type="ECO:0000256" key="1">
    <source>
        <dbReference type="ARBA" id="ARBA00022729"/>
    </source>
</evidence>
<keyword evidence="4" id="KW-1185">Reference proteome</keyword>
<dbReference type="eggNOG" id="COG3591">
    <property type="taxonomic scope" value="Bacteria"/>
</dbReference>
<gene>
    <name evidence="3" type="ordered locus">Caci_5585</name>
</gene>
<evidence type="ECO:0000256" key="2">
    <source>
        <dbReference type="SAM" id="SignalP"/>
    </source>
</evidence>
<protein>
    <recommendedName>
        <fullName evidence="5">Serine protease</fullName>
    </recommendedName>
</protein>
<feature type="signal peptide" evidence="2">
    <location>
        <begin position="1"/>
        <end position="22"/>
    </location>
</feature>
<dbReference type="KEGG" id="cai:Caci_5585"/>
<dbReference type="PROSITE" id="PS51257">
    <property type="entry name" value="PROKAR_LIPOPROTEIN"/>
    <property type="match status" value="1"/>
</dbReference>
<sequence precursor="true">MKFRRHGLIASTVLALSVMATACDGGGSNARTPAESASSSEAAAAKVVTHVLEPKPDDPHSLLHPGPPLTGAIPAGTTVNGKVSAQTFDGVPKVGAVFFGVGGVVSAHYCTGSVVQSGSGDLIVTAGHCVYNKLFGGWNNHIVFVPGYHDDTAPYGVWVATTAYLDSTWVASQNPDVDIAFLKVREVGGGTKTLESATGADTFSEAPGYTNAISIASYPLTAKKPVGCTATTKKYSDTQLELDCAGLPDGASGSPFIASGDRLVGVLGGYEQGGNSPTTSYSIYFSERIAKIYKATSGS</sequence>
<accession>C7QAX1</accession>
<dbReference type="InParanoid" id="C7QAX1"/>
<dbReference type="AlphaFoldDB" id="C7QAX1"/>
<evidence type="ECO:0000313" key="3">
    <source>
        <dbReference type="EMBL" id="ACU74444.1"/>
    </source>
</evidence>
<dbReference type="OrthoDB" id="5121599at2"/>
<proteinExistence type="predicted"/>
<organism evidence="3 4">
    <name type="scientific">Catenulispora acidiphila (strain DSM 44928 / JCM 14897 / NBRC 102108 / NRRL B-24433 / ID139908)</name>
    <dbReference type="NCBI Taxonomy" id="479433"/>
    <lineage>
        <taxon>Bacteria</taxon>
        <taxon>Bacillati</taxon>
        <taxon>Actinomycetota</taxon>
        <taxon>Actinomycetes</taxon>
        <taxon>Catenulisporales</taxon>
        <taxon>Catenulisporaceae</taxon>
        <taxon>Catenulispora</taxon>
    </lineage>
</organism>
<keyword evidence="1 2" id="KW-0732">Signal</keyword>
<dbReference type="EMBL" id="CP001700">
    <property type="protein sequence ID" value="ACU74444.1"/>
    <property type="molecule type" value="Genomic_DNA"/>
</dbReference>
<dbReference type="HOGENOM" id="CLU_050832_1_0_11"/>
<feature type="chain" id="PRO_5002980772" description="Serine protease" evidence="2">
    <location>
        <begin position="23"/>
        <end position="299"/>
    </location>
</feature>
<dbReference type="STRING" id="479433.Caci_5585"/>
<dbReference type="RefSeq" id="WP_015794173.1">
    <property type="nucleotide sequence ID" value="NC_013131.1"/>
</dbReference>
<dbReference type="GO" id="GO:0006508">
    <property type="term" value="P:proteolysis"/>
    <property type="evidence" value="ECO:0007669"/>
    <property type="project" value="InterPro"/>
</dbReference>
<reference evidence="3 4" key="1">
    <citation type="journal article" date="2009" name="Stand. Genomic Sci.">
        <title>Complete genome sequence of Catenulispora acidiphila type strain (ID 139908).</title>
        <authorList>
            <person name="Copeland A."/>
            <person name="Lapidus A."/>
            <person name="Glavina Del Rio T."/>
            <person name="Nolan M."/>
            <person name="Lucas S."/>
            <person name="Chen F."/>
            <person name="Tice H."/>
            <person name="Cheng J.F."/>
            <person name="Bruce D."/>
            <person name="Goodwin L."/>
            <person name="Pitluck S."/>
            <person name="Mikhailova N."/>
            <person name="Pati A."/>
            <person name="Ivanova N."/>
            <person name="Mavromatis K."/>
            <person name="Chen A."/>
            <person name="Palaniappan K."/>
            <person name="Chain P."/>
            <person name="Land M."/>
            <person name="Hauser L."/>
            <person name="Chang Y.J."/>
            <person name="Jeffries C.D."/>
            <person name="Chertkov O."/>
            <person name="Brettin T."/>
            <person name="Detter J.C."/>
            <person name="Han C."/>
            <person name="Ali Z."/>
            <person name="Tindall B.J."/>
            <person name="Goker M."/>
            <person name="Bristow J."/>
            <person name="Eisen J.A."/>
            <person name="Markowitz V."/>
            <person name="Hugenholtz P."/>
            <person name="Kyrpides N.C."/>
            <person name="Klenk H.P."/>
        </authorList>
    </citation>
    <scope>NUCLEOTIDE SEQUENCE [LARGE SCALE GENOMIC DNA]</scope>
    <source>
        <strain evidence="4">DSM 44928 / JCM 14897 / NBRC 102108 / NRRL B-24433 / ID139908</strain>
    </source>
</reference>